<sequence>MAAAGKAPAPNGTPDGAPGGTLRAAAAVIVGSALEWYDFFLYGLLVGSVMTVNFFPNVDRSVATIAAFATFAIGFLARPLGGMLLANLSDRFGRKQVLVGILFLTGGSSFLMGLLPTYAHVGIAAPLALMVLRILQGVGAGAEYAVAAVYAVESGPDARRGLRGAYPAAGLYLGLLLASGALAVFSKWAGPDFVHWGWRIPFLLSGLLLVAGFWIRRHLAESATFEQARATHTLLRHPTRELLRREWRGVAFVAGAQCAQAGLGYLYLTFAIYYITDVLGMGRAVALQGTWLAAAVAMVTAPLFGAWADRIGTRRFFIGALVFCLLGGLAYFPMLNTRNPWLIALSMVFAIGIGVNALLAVQGALYSAPFPAAMRTSGVALGRELSTAIVGGLAPLVATVLLQRYGPSGVAALAAGLTLLSLATVLVSRHAGMRPD</sequence>
<dbReference type="SUPFAM" id="SSF103473">
    <property type="entry name" value="MFS general substrate transporter"/>
    <property type="match status" value="1"/>
</dbReference>
<dbReference type="PROSITE" id="PS00217">
    <property type="entry name" value="SUGAR_TRANSPORT_2"/>
    <property type="match status" value="1"/>
</dbReference>
<keyword evidence="6 7" id="KW-0472">Membrane</keyword>
<dbReference type="Pfam" id="PF07690">
    <property type="entry name" value="MFS_1"/>
    <property type="match status" value="1"/>
</dbReference>
<evidence type="ECO:0000256" key="2">
    <source>
        <dbReference type="ARBA" id="ARBA00022448"/>
    </source>
</evidence>
<keyword evidence="2" id="KW-0813">Transport</keyword>
<feature type="transmembrane region" description="Helical" evidence="7">
    <location>
        <begin position="281"/>
        <end position="304"/>
    </location>
</feature>
<feature type="transmembrane region" description="Helical" evidence="7">
    <location>
        <begin position="164"/>
        <end position="184"/>
    </location>
</feature>
<keyword evidence="4 7" id="KW-0812">Transmembrane</keyword>
<dbReference type="PANTHER" id="PTHR43045:SF1">
    <property type="entry name" value="SHIKIMATE TRANSPORTER"/>
    <property type="match status" value="1"/>
</dbReference>
<dbReference type="InterPro" id="IPR011701">
    <property type="entry name" value="MFS"/>
</dbReference>
<protein>
    <submittedName>
        <fullName evidence="9">MFS transporter</fullName>
    </submittedName>
</protein>
<dbReference type="PANTHER" id="PTHR43045">
    <property type="entry name" value="SHIKIMATE TRANSPORTER"/>
    <property type="match status" value="1"/>
</dbReference>
<dbReference type="InterPro" id="IPR005829">
    <property type="entry name" value="Sugar_transporter_CS"/>
</dbReference>
<dbReference type="InterPro" id="IPR020846">
    <property type="entry name" value="MFS_dom"/>
</dbReference>
<proteinExistence type="predicted"/>
<evidence type="ECO:0000256" key="1">
    <source>
        <dbReference type="ARBA" id="ARBA00004651"/>
    </source>
</evidence>
<feature type="transmembrane region" description="Helical" evidence="7">
    <location>
        <begin position="341"/>
        <end position="365"/>
    </location>
</feature>
<dbReference type="InterPro" id="IPR036259">
    <property type="entry name" value="MFS_trans_sf"/>
</dbReference>
<evidence type="ECO:0000256" key="5">
    <source>
        <dbReference type="ARBA" id="ARBA00022989"/>
    </source>
</evidence>
<accession>A0ABT3ZM73</accession>
<gene>
    <name evidence="9" type="ORF">OVY01_07345</name>
</gene>
<dbReference type="EMBL" id="JAPMXC010000001">
    <property type="protein sequence ID" value="MCY0387050.1"/>
    <property type="molecule type" value="Genomic_DNA"/>
</dbReference>
<feature type="domain" description="Major facilitator superfamily (MFS) profile" evidence="8">
    <location>
        <begin position="24"/>
        <end position="433"/>
    </location>
</feature>
<evidence type="ECO:0000313" key="10">
    <source>
        <dbReference type="Proteomes" id="UP001082899"/>
    </source>
</evidence>
<feature type="transmembrane region" description="Helical" evidence="7">
    <location>
        <begin position="316"/>
        <end position="335"/>
    </location>
</feature>
<dbReference type="Proteomes" id="UP001082899">
    <property type="component" value="Unassembled WGS sequence"/>
</dbReference>
<evidence type="ECO:0000256" key="4">
    <source>
        <dbReference type="ARBA" id="ARBA00022692"/>
    </source>
</evidence>
<name>A0ABT3ZM73_9BURK</name>
<evidence type="ECO:0000259" key="8">
    <source>
        <dbReference type="PROSITE" id="PS50850"/>
    </source>
</evidence>
<dbReference type="Gene3D" id="1.20.1250.20">
    <property type="entry name" value="MFS general substrate transporter like domains"/>
    <property type="match status" value="2"/>
</dbReference>
<organism evidence="9 10">
    <name type="scientific">Robbsia betulipollinis</name>
    <dbReference type="NCBI Taxonomy" id="2981849"/>
    <lineage>
        <taxon>Bacteria</taxon>
        <taxon>Pseudomonadati</taxon>
        <taxon>Pseudomonadota</taxon>
        <taxon>Betaproteobacteria</taxon>
        <taxon>Burkholderiales</taxon>
        <taxon>Burkholderiaceae</taxon>
        <taxon>Robbsia</taxon>
    </lineage>
</organism>
<dbReference type="PROSITE" id="PS00216">
    <property type="entry name" value="SUGAR_TRANSPORT_1"/>
    <property type="match status" value="1"/>
</dbReference>
<evidence type="ECO:0000313" key="9">
    <source>
        <dbReference type="EMBL" id="MCY0387050.1"/>
    </source>
</evidence>
<dbReference type="RefSeq" id="WP_267846754.1">
    <property type="nucleotide sequence ID" value="NZ_JAPMXC010000001.1"/>
</dbReference>
<evidence type="ECO:0000256" key="7">
    <source>
        <dbReference type="SAM" id="Phobius"/>
    </source>
</evidence>
<dbReference type="PROSITE" id="PS50850">
    <property type="entry name" value="MFS"/>
    <property type="match status" value="1"/>
</dbReference>
<keyword evidence="5 7" id="KW-1133">Transmembrane helix</keyword>
<feature type="transmembrane region" description="Helical" evidence="7">
    <location>
        <begin position="62"/>
        <end position="85"/>
    </location>
</feature>
<keyword evidence="10" id="KW-1185">Reference proteome</keyword>
<comment type="caution">
    <text evidence="9">The sequence shown here is derived from an EMBL/GenBank/DDBJ whole genome shotgun (WGS) entry which is preliminary data.</text>
</comment>
<feature type="transmembrane region" description="Helical" evidence="7">
    <location>
        <begin position="196"/>
        <end position="215"/>
    </location>
</feature>
<comment type="subcellular location">
    <subcellularLocation>
        <location evidence="1">Cell membrane</location>
        <topology evidence="1">Multi-pass membrane protein</topology>
    </subcellularLocation>
</comment>
<feature type="transmembrane region" description="Helical" evidence="7">
    <location>
        <begin position="250"/>
        <end position="275"/>
    </location>
</feature>
<feature type="transmembrane region" description="Helical" evidence="7">
    <location>
        <begin position="408"/>
        <end position="427"/>
    </location>
</feature>
<evidence type="ECO:0000256" key="3">
    <source>
        <dbReference type="ARBA" id="ARBA00022475"/>
    </source>
</evidence>
<feature type="transmembrane region" description="Helical" evidence="7">
    <location>
        <begin position="385"/>
        <end position="402"/>
    </location>
</feature>
<reference evidence="9" key="1">
    <citation type="submission" date="2022-11" db="EMBL/GenBank/DDBJ databases">
        <title>Robbsia betulipollinis sp. nov., isolated from pollen of birch (Betula pendula).</title>
        <authorList>
            <person name="Shi H."/>
            <person name="Ambika Manirajan B."/>
            <person name="Ratering S."/>
            <person name="Geissler-Plaum R."/>
            <person name="Schnell S."/>
        </authorList>
    </citation>
    <scope>NUCLEOTIDE SEQUENCE</scope>
    <source>
        <strain evidence="9">Bb-Pol-6</strain>
    </source>
</reference>
<feature type="transmembrane region" description="Helical" evidence="7">
    <location>
        <begin position="97"/>
        <end position="115"/>
    </location>
</feature>
<keyword evidence="3" id="KW-1003">Cell membrane</keyword>
<feature type="transmembrane region" description="Helical" evidence="7">
    <location>
        <begin position="127"/>
        <end position="152"/>
    </location>
</feature>
<evidence type="ECO:0000256" key="6">
    <source>
        <dbReference type="ARBA" id="ARBA00023136"/>
    </source>
</evidence>